<dbReference type="Proteomes" id="UP000541444">
    <property type="component" value="Unassembled WGS sequence"/>
</dbReference>
<comment type="caution">
    <text evidence="1">The sequence shown here is derived from an EMBL/GenBank/DDBJ whole genome shotgun (WGS) entry which is preliminary data.</text>
</comment>
<dbReference type="Pfam" id="PF04759">
    <property type="entry name" value="DUF617"/>
    <property type="match status" value="1"/>
</dbReference>
<evidence type="ECO:0000313" key="2">
    <source>
        <dbReference type="Proteomes" id="UP000541444"/>
    </source>
</evidence>
<reference evidence="1 2" key="1">
    <citation type="journal article" date="2020" name="IScience">
        <title>Genome Sequencing of the Endangered Kingdonia uniflora (Circaeasteraceae, Ranunculales) Reveals Potential Mechanisms of Evolutionary Specialization.</title>
        <authorList>
            <person name="Sun Y."/>
            <person name="Deng T."/>
            <person name="Zhang A."/>
            <person name="Moore M.J."/>
            <person name="Landis J.B."/>
            <person name="Lin N."/>
            <person name="Zhang H."/>
            <person name="Zhang X."/>
            <person name="Huang J."/>
            <person name="Zhang X."/>
            <person name="Sun H."/>
            <person name="Wang H."/>
        </authorList>
    </citation>
    <scope>NUCLEOTIDE SEQUENCE [LARGE SCALE GENOMIC DNA]</scope>
    <source>
        <strain evidence="1">TB1705</strain>
        <tissue evidence="1">Leaf</tissue>
    </source>
</reference>
<dbReference type="EMBL" id="JACGCM010001616">
    <property type="protein sequence ID" value="KAF6152679.1"/>
    <property type="molecule type" value="Genomic_DNA"/>
</dbReference>
<dbReference type="PANTHER" id="PTHR31696:SF14">
    <property type="entry name" value="PROTEIN MIZU-KUSSEI 1"/>
    <property type="match status" value="1"/>
</dbReference>
<name>A0A7J7MCS2_9MAGN</name>
<gene>
    <name evidence="1" type="ORF">GIB67_041210</name>
</gene>
<dbReference type="AlphaFoldDB" id="A0A7J7MCS2"/>
<organism evidence="1 2">
    <name type="scientific">Kingdonia uniflora</name>
    <dbReference type="NCBI Taxonomy" id="39325"/>
    <lineage>
        <taxon>Eukaryota</taxon>
        <taxon>Viridiplantae</taxon>
        <taxon>Streptophyta</taxon>
        <taxon>Embryophyta</taxon>
        <taxon>Tracheophyta</taxon>
        <taxon>Spermatophyta</taxon>
        <taxon>Magnoliopsida</taxon>
        <taxon>Ranunculales</taxon>
        <taxon>Circaeasteraceae</taxon>
        <taxon>Kingdonia</taxon>
    </lineage>
</organism>
<keyword evidence="2" id="KW-1185">Reference proteome</keyword>
<dbReference type="GO" id="GO:0010274">
    <property type="term" value="P:hydrotropism"/>
    <property type="evidence" value="ECO:0007669"/>
    <property type="project" value="InterPro"/>
</dbReference>
<protein>
    <submittedName>
        <fullName evidence="1">Uncharacterized protein</fullName>
    </submittedName>
</protein>
<proteinExistence type="predicted"/>
<dbReference type="InterPro" id="IPR006460">
    <property type="entry name" value="MIZ1-like_pln"/>
</dbReference>
<dbReference type="PANTHER" id="PTHR31696">
    <property type="entry name" value="PROTEIN MIZU-KUSSEI 1"/>
    <property type="match status" value="1"/>
</dbReference>
<sequence>MASGLGRIALESDKRGREEGEVTRGITLEKLLQWEEMWGSDKARMWSEELKVLKAIGPVSRAQACFRERGRVGGELMYMRAKYERVVGSKDSETFYMRTLMAMEVLNLVFTCIESKL</sequence>
<evidence type="ECO:0000313" key="1">
    <source>
        <dbReference type="EMBL" id="KAF6152679.1"/>
    </source>
</evidence>
<accession>A0A7J7MCS2</accession>